<keyword evidence="5" id="KW-1185">Reference proteome</keyword>
<dbReference type="InterPro" id="IPR027417">
    <property type="entry name" value="P-loop_NTPase"/>
</dbReference>
<evidence type="ECO:0000259" key="3">
    <source>
        <dbReference type="Pfam" id="PF13538"/>
    </source>
</evidence>
<evidence type="ECO:0000256" key="2">
    <source>
        <dbReference type="ARBA" id="ARBA00022840"/>
    </source>
</evidence>
<evidence type="ECO:0000313" key="4">
    <source>
        <dbReference type="EMBL" id="RIY36801.1"/>
    </source>
</evidence>
<dbReference type="OrthoDB" id="9803432at2"/>
<dbReference type="EMBL" id="NRJF01000054">
    <property type="protein sequence ID" value="RIY36801.1"/>
    <property type="molecule type" value="Genomic_DNA"/>
</dbReference>
<name>A0A3A1YGS4_9GAMM</name>
<dbReference type="InterPro" id="IPR050534">
    <property type="entry name" value="Coronavir_polyprotein_1ab"/>
</dbReference>
<keyword evidence="2" id="KW-0067">ATP-binding</keyword>
<proteinExistence type="predicted"/>
<dbReference type="RefSeq" id="WP_119534356.1">
    <property type="nucleotide sequence ID" value="NZ_NRJF01000054.1"/>
</dbReference>
<comment type="caution">
    <text evidence="4">The sequence shown here is derived from an EMBL/GenBank/DDBJ whole genome shotgun (WGS) entry which is preliminary data.</text>
</comment>
<gene>
    <name evidence="4" type="ORF">CKF59_02235</name>
</gene>
<dbReference type="GO" id="GO:0005524">
    <property type="term" value="F:ATP binding"/>
    <property type="evidence" value="ECO:0007669"/>
    <property type="project" value="UniProtKB-KW"/>
</dbReference>
<dbReference type="InterPro" id="IPR027785">
    <property type="entry name" value="UvrD-like_helicase_C"/>
</dbReference>
<dbReference type="SUPFAM" id="SSF52540">
    <property type="entry name" value="P-loop containing nucleoside triphosphate hydrolases"/>
    <property type="match status" value="1"/>
</dbReference>
<dbReference type="Gene3D" id="3.40.50.300">
    <property type="entry name" value="P-loop containing nucleotide triphosphate hydrolases"/>
    <property type="match status" value="2"/>
</dbReference>
<feature type="domain" description="UvrD-like helicase C-terminal" evidence="3">
    <location>
        <begin position="987"/>
        <end position="1035"/>
    </location>
</feature>
<dbReference type="Pfam" id="PF13245">
    <property type="entry name" value="AAA_19"/>
    <property type="match status" value="1"/>
</dbReference>
<dbReference type="Proteomes" id="UP000265964">
    <property type="component" value="Unassembled WGS sequence"/>
</dbReference>
<dbReference type="GO" id="GO:0017116">
    <property type="term" value="F:single-stranded DNA helicase activity"/>
    <property type="evidence" value="ECO:0007669"/>
    <property type="project" value="TreeGrafter"/>
</dbReference>
<dbReference type="CDD" id="cd18809">
    <property type="entry name" value="SF1_C_RecD"/>
    <property type="match status" value="1"/>
</dbReference>
<dbReference type="PANTHER" id="PTHR43788:SF6">
    <property type="entry name" value="DNA HELICASE B"/>
    <property type="match status" value="1"/>
</dbReference>
<evidence type="ECO:0000313" key="5">
    <source>
        <dbReference type="Proteomes" id="UP000265964"/>
    </source>
</evidence>
<dbReference type="AlphaFoldDB" id="A0A3A1YGS4"/>
<sequence length="1065" mass="121093">MDQIYHTLAQEGKPGSQALYLEARCAYLQAQLEPSYFNALLMILDLSGPYVSQELTSSVNLQPGQNDQDTLFATFLFSLLKYEHLKSNTSLKLSFLEQVTQLWQKYYQQGQLVGVYLQGLASLYPEGLPFSRSLTQEVSFAQTPSVDYLRANSATVQELAFDFVTLRVLVANYISAGLQAIKTSDYAQGVRDFFTYPLADNLLERQLQGQPLVLNLAYALVTQICQRLLVYYPQKLVEDRVEAEFLLSQTSLWGIYQDQEGEQLFALATERLQPALNQCFPLSEQDTFVSFYFKNLRLHLALGQQQAQSSLALWGQLERWQAFLAQQEFFCQTLQSSERLELVAVKHALPEFVSAKTKRLKFFVYQQEQQLISLSQPYAQETQILQYFIAKYKTEPQEFESKDLLHALVSPNKNLTQVKEQVLVALARFLNAYEQRASQINNQDLSSIVAVEQGLSVLIGGPGTGKTTTAYRMLFFSLGLEILKRASLNLDLLKVYLLAPTGKAATHLGNSIKNRKFKLSGQTLAQDWELYLAGKLEHATLQQEFDLLFKTLSQELPAFSLGQWQQWFAIIVTSLKLAQEQTLHSALGITPLKVEGQYGETKLEADIVICDEVGMINLQNFSVFLASLALRTKLILLGDKNQLPAIGEGEILASLSYQLEKFQQTQPVTSPQGLRCYTSQVKGERAFASIYGQALPQFVYAKATFTDLVHELTQSYRYDPTSLIASYAEYINQGGTQAQALTHVEFLTQELVAQKQGVSLVAYEEVFLAWLKDLTSWGKKQVLVKGKANLNFYSQLVKQPQIYSRALSNNFKKRLEQTLELEDLKQLKLTPQLLSPKLREKLQIFQQTPYEVATVYEFFVLHLLLSKAYQVFAPLEQLQQAYAQQASDTILEQAFALIKENRFLSPLREGILGVDNLNELMREQYFMADSFYPLVVTANQKEYQIANGDLGLVVKTASGEYRVYFPQREASGDYKQVPLSFIKQYEYAFFTTIHKAQGDEFTHTYVVLPLDLNDFALSKSMLYTAITRAKTNLRIFAPSAYYLANDFKQNQRVSSLLYSWDQYLI</sequence>
<accession>A0A3A1YGS4</accession>
<reference evidence="4 5" key="1">
    <citation type="submission" date="2017-08" db="EMBL/GenBank/DDBJ databases">
        <title>Reclassification of Bisgaard taxon 37 and 44.</title>
        <authorList>
            <person name="Christensen H."/>
        </authorList>
    </citation>
    <scope>NUCLEOTIDE SEQUENCE [LARGE SCALE GENOMIC DNA]</scope>
    <source>
        <strain evidence="4 5">EEAB3T1</strain>
    </source>
</reference>
<dbReference type="Pfam" id="PF13538">
    <property type="entry name" value="UvrD_C_2"/>
    <property type="match status" value="1"/>
</dbReference>
<keyword evidence="1" id="KW-0547">Nucleotide-binding</keyword>
<organism evidence="4 5">
    <name type="scientific">Psittacicella gerlachiana</name>
    <dbReference type="NCBI Taxonomy" id="2028574"/>
    <lineage>
        <taxon>Bacteria</taxon>
        <taxon>Pseudomonadati</taxon>
        <taxon>Pseudomonadota</taxon>
        <taxon>Gammaproteobacteria</taxon>
        <taxon>Pasteurellales</taxon>
        <taxon>Psittacicellaceae</taxon>
        <taxon>Psittacicella</taxon>
    </lineage>
</organism>
<dbReference type="PANTHER" id="PTHR43788">
    <property type="entry name" value="DNA2/NAM7 HELICASE FAMILY MEMBER"/>
    <property type="match status" value="1"/>
</dbReference>
<evidence type="ECO:0000256" key="1">
    <source>
        <dbReference type="ARBA" id="ARBA00022741"/>
    </source>
</evidence>
<dbReference type="GO" id="GO:0006310">
    <property type="term" value="P:DNA recombination"/>
    <property type="evidence" value="ECO:0007669"/>
    <property type="project" value="TreeGrafter"/>
</dbReference>
<dbReference type="GO" id="GO:0009338">
    <property type="term" value="C:exodeoxyribonuclease V complex"/>
    <property type="evidence" value="ECO:0007669"/>
    <property type="project" value="TreeGrafter"/>
</dbReference>
<protein>
    <recommendedName>
        <fullName evidence="3">UvrD-like helicase C-terminal domain-containing protein</fullName>
    </recommendedName>
</protein>